<evidence type="ECO:0000313" key="1">
    <source>
        <dbReference type="EMBL" id="MBA0776330.1"/>
    </source>
</evidence>
<keyword evidence="2" id="KW-1185">Reference proteome</keyword>
<protein>
    <submittedName>
        <fullName evidence="1">Uncharacterized protein</fullName>
    </submittedName>
</protein>
<accession>A0A7J9ETF9</accession>
<dbReference type="Proteomes" id="UP000593568">
    <property type="component" value="Unassembled WGS sequence"/>
</dbReference>
<reference evidence="1 2" key="1">
    <citation type="journal article" date="2019" name="Genome Biol. Evol.">
        <title>Insights into the evolution of the New World diploid cottons (Gossypium, subgenus Houzingenia) based on genome sequencing.</title>
        <authorList>
            <person name="Grover C.E."/>
            <person name="Arick M.A. 2nd"/>
            <person name="Thrash A."/>
            <person name="Conover J.L."/>
            <person name="Sanders W.S."/>
            <person name="Peterson D.G."/>
            <person name="Frelichowski J.E."/>
            <person name="Scheffler J.A."/>
            <person name="Scheffler B.E."/>
            <person name="Wendel J.F."/>
        </authorList>
    </citation>
    <scope>NUCLEOTIDE SEQUENCE [LARGE SCALE GENOMIC DNA]</scope>
    <source>
        <strain evidence="1">8</strain>
        <tissue evidence="1">Leaf</tissue>
    </source>
</reference>
<organism evidence="1 2">
    <name type="scientific">Gossypium trilobum</name>
    <dbReference type="NCBI Taxonomy" id="34281"/>
    <lineage>
        <taxon>Eukaryota</taxon>
        <taxon>Viridiplantae</taxon>
        <taxon>Streptophyta</taxon>
        <taxon>Embryophyta</taxon>
        <taxon>Tracheophyta</taxon>
        <taxon>Spermatophyta</taxon>
        <taxon>Magnoliopsida</taxon>
        <taxon>eudicotyledons</taxon>
        <taxon>Gunneridae</taxon>
        <taxon>Pentapetalae</taxon>
        <taxon>rosids</taxon>
        <taxon>malvids</taxon>
        <taxon>Malvales</taxon>
        <taxon>Malvaceae</taxon>
        <taxon>Malvoideae</taxon>
        <taxon>Gossypium</taxon>
    </lineage>
</organism>
<dbReference type="AlphaFoldDB" id="A0A7J9ETF9"/>
<name>A0A7J9ETF9_9ROSI</name>
<evidence type="ECO:0000313" key="2">
    <source>
        <dbReference type="Proteomes" id="UP000593568"/>
    </source>
</evidence>
<sequence>MKAFLGSQDGWEVVQKGFVEPTTTVGYTAA</sequence>
<comment type="caution">
    <text evidence="1">The sequence shown here is derived from an EMBL/GenBank/DDBJ whole genome shotgun (WGS) entry which is preliminary data.</text>
</comment>
<proteinExistence type="predicted"/>
<gene>
    <name evidence="1" type="ORF">Gotri_011335</name>
</gene>
<dbReference type="EMBL" id="JABEZW010000009">
    <property type="protein sequence ID" value="MBA0776330.1"/>
    <property type="molecule type" value="Genomic_DNA"/>
</dbReference>